<dbReference type="Gene3D" id="3.80.10.10">
    <property type="entry name" value="Ribonuclease Inhibitor"/>
    <property type="match status" value="1"/>
</dbReference>
<name>A0A0B7HKG3_9FLAO</name>
<sequence>MNKITYHYNESINCVEVLPEHLVSGIKYAKLKNCGIRITADFVGLFGKFETTRDKVILDFLPLQNYPDLPELNIEDNFKIDAVLNIETLYSLEKLSILNIKKPSKKLQIDISKIPNLVDLCFDYSPNILGIGKATKLTRLYIWSYKGKDLSEFSDLINLKDFLLVHPSVENLSGIENMKKLEKFEIAYAKKLGDISALHKLQKTHKIKHLSLPQKFRDIVES</sequence>
<protein>
    <submittedName>
        <fullName evidence="1">Uncharacterized protein</fullName>
    </submittedName>
</protein>
<dbReference type="AlphaFoldDB" id="A0A0B7HKG3"/>
<evidence type="ECO:0000313" key="2">
    <source>
        <dbReference type="Proteomes" id="UP000038055"/>
    </source>
</evidence>
<accession>A0A0B7HKG3</accession>
<dbReference type="EMBL" id="CDOD01000045">
    <property type="protein sequence ID" value="CEN38397.1"/>
    <property type="molecule type" value="Genomic_DNA"/>
</dbReference>
<dbReference type="InterPro" id="IPR032675">
    <property type="entry name" value="LRR_dom_sf"/>
</dbReference>
<dbReference type="Proteomes" id="UP000038055">
    <property type="component" value="Unassembled WGS sequence"/>
</dbReference>
<organism evidence="1 2">
    <name type="scientific">Capnocytophaga cynodegmi</name>
    <dbReference type="NCBI Taxonomy" id="28189"/>
    <lineage>
        <taxon>Bacteria</taxon>
        <taxon>Pseudomonadati</taxon>
        <taxon>Bacteroidota</taxon>
        <taxon>Flavobacteriia</taxon>
        <taxon>Flavobacteriales</taxon>
        <taxon>Flavobacteriaceae</taxon>
        <taxon>Capnocytophaga</taxon>
    </lineage>
</organism>
<evidence type="ECO:0000313" key="1">
    <source>
        <dbReference type="EMBL" id="CEN38397.1"/>
    </source>
</evidence>
<keyword evidence="2" id="KW-1185">Reference proteome</keyword>
<reference evidence="2" key="1">
    <citation type="submission" date="2015-01" db="EMBL/GenBank/DDBJ databases">
        <authorList>
            <person name="MANFREDI Pablo"/>
        </authorList>
    </citation>
    <scope>NUCLEOTIDE SEQUENCE [LARGE SCALE GENOMIC DNA]</scope>
    <source>
        <strain evidence="2">Ccyn2B</strain>
    </source>
</reference>
<dbReference type="RefSeq" id="WP_041993743.1">
    <property type="nucleotide sequence ID" value="NZ_CDOD01000045.1"/>
</dbReference>
<gene>
    <name evidence="1" type="ORF">CCYN2B_50040</name>
</gene>
<proteinExistence type="predicted"/>
<dbReference type="SUPFAM" id="SSF52058">
    <property type="entry name" value="L domain-like"/>
    <property type="match status" value="1"/>
</dbReference>